<dbReference type="InterPro" id="IPR000719">
    <property type="entry name" value="Prot_kinase_dom"/>
</dbReference>
<name>A0A183M3T7_9TREM</name>
<dbReference type="STRING" id="48269.A0A183M3T7"/>
<dbReference type="SMART" id="SM00220">
    <property type="entry name" value="S_TKc"/>
    <property type="match status" value="1"/>
</dbReference>
<dbReference type="PROSITE" id="PS50011">
    <property type="entry name" value="PROTEIN_KINASE_DOM"/>
    <property type="match status" value="1"/>
</dbReference>
<dbReference type="InterPro" id="IPR051585">
    <property type="entry name" value="STE20_Ser/Thr_Kinases"/>
</dbReference>
<dbReference type="GO" id="GO:0004674">
    <property type="term" value="F:protein serine/threonine kinase activity"/>
    <property type="evidence" value="ECO:0007669"/>
    <property type="project" value="UniProtKB-KW"/>
</dbReference>
<evidence type="ECO:0000256" key="1">
    <source>
        <dbReference type="RuleBase" id="RU000304"/>
    </source>
</evidence>
<dbReference type="PANTHER" id="PTHR46538">
    <property type="entry name" value="PROTEIN KINASE DOMAIN-CONTAINING PROTEIN"/>
    <property type="match status" value="1"/>
</dbReference>
<dbReference type="InterPro" id="IPR008271">
    <property type="entry name" value="Ser/Thr_kinase_AS"/>
</dbReference>
<evidence type="ECO:0000313" key="3">
    <source>
        <dbReference type="Proteomes" id="UP000277204"/>
    </source>
</evidence>
<reference evidence="2 3" key="1">
    <citation type="submission" date="2018-11" db="EMBL/GenBank/DDBJ databases">
        <authorList>
            <consortium name="Pathogen Informatics"/>
        </authorList>
    </citation>
    <scope>NUCLEOTIDE SEQUENCE [LARGE SCALE GENOMIC DNA]</scope>
    <source>
        <strain evidence="2 3">Zambia</strain>
    </source>
</reference>
<keyword evidence="1" id="KW-0547">Nucleotide-binding</keyword>
<dbReference type="Gene3D" id="1.10.510.10">
    <property type="entry name" value="Transferase(Phosphotransferase) domain 1"/>
    <property type="match status" value="1"/>
</dbReference>
<keyword evidence="1" id="KW-0418">Kinase</keyword>
<keyword evidence="1" id="KW-0723">Serine/threonine-protein kinase</keyword>
<dbReference type="PANTHER" id="PTHR46538:SF3">
    <property type="entry name" value="PROTEIN KINASE DOMAIN-CONTAINING PROTEIN"/>
    <property type="match status" value="1"/>
</dbReference>
<accession>A0A183M3T7</accession>
<dbReference type="PROSITE" id="PS00108">
    <property type="entry name" value="PROTEIN_KINASE_ST"/>
    <property type="match status" value="1"/>
</dbReference>
<dbReference type="Pfam" id="PF00069">
    <property type="entry name" value="Pkinase"/>
    <property type="match status" value="1"/>
</dbReference>
<dbReference type="GO" id="GO:0005524">
    <property type="term" value="F:ATP binding"/>
    <property type="evidence" value="ECO:0007669"/>
    <property type="project" value="UniProtKB-UniRule"/>
</dbReference>
<keyword evidence="1" id="KW-0067">ATP-binding</keyword>
<dbReference type="InterPro" id="IPR017441">
    <property type="entry name" value="Protein_kinase_ATP_BS"/>
</dbReference>
<keyword evidence="1" id="KW-0808">Transferase</keyword>
<dbReference type="EMBL" id="UZAI01005660">
    <property type="protein sequence ID" value="VDO91500.1"/>
    <property type="molecule type" value="Genomic_DNA"/>
</dbReference>
<dbReference type="Gene3D" id="3.30.200.20">
    <property type="entry name" value="Phosphorylase Kinase, domain 1"/>
    <property type="match status" value="1"/>
</dbReference>
<dbReference type="PROSITE" id="PS00107">
    <property type="entry name" value="PROTEIN_KINASE_ATP"/>
    <property type="match status" value="1"/>
</dbReference>
<dbReference type="Proteomes" id="UP000277204">
    <property type="component" value="Unassembled WGS sequence"/>
</dbReference>
<organism evidence="2 3">
    <name type="scientific">Schistosoma margrebowiei</name>
    <dbReference type="NCBI Taxonomy" id="48269"/>
    <lineage>
        <taxon>Eukaryota</taxon>
        <taxon>Metazoa</taxon>
        <taxon>Spiralia</taxon>
        <taxon>Lophotrochozoa</taxon>
        <taxon>Platyhelminthes</taxon>
        <taxon>Trematoda</taxon>
        <taxon>Digenea</taxon>
        <taxon>Strigeidida</taxon>
        <taxon>Schistosomatoidea</taxon>
        <taxon>Schistosomatidae</taxon>
        <taxon>Schistosoma</taxon>
    </lineage>
</organism>
<dbReference type="InterPro" id="IPR011009">
    <property type="entry name" value="Kinase-like_dom_sf"/>
</dbReference>
<dbReference type="AlphaFoldDB" id="A0A183M3T7"/>
<evidence type="ECO:0000313" key="2">
    <source>
        <dbReference type="EMBL" id="VDO91500.1"/>
    </source>
</evidence>
<keyword evidence="3" id="KW-1185">Reference proteome</keyword>
<comment type="similarity">
    <text evidence="1">Belongs to the protein kinase superfamily.</text>
</comment>
<sequence length="298" mass="34390">MLKSFFKKFLSADESEKKSFSATIERNVNPTDIWEIISELGDGAFGKVYKTHKRNTELFAALKRVDFESEAELEDFMLEIDILTNFKHKNILTLHEVYIYESKLKIYLELCGGGALDSIMETLEKPLTEPQIRFVSREVLQGLEFLHEKLIIHRDMKAGNILLTLNNEVKLADFGVSAKLTDEKQKRSTFIGTPYWMAPEVINCETFKDAPYNWKADIWSFGVWLGWMGNVLRWKEAGVCQTKTSQKSMKSPTSRLSHAGRCRLSGSGDLRDDKTLNDMAQNRLQWLRYIYSLCSLKF</sequence>
<gene>
    <name evidence="2" type="ORF">SMRZ_LOCUS10711</name>
</gene>
<protein>
    <submittedName>
        <fullName evidence="2">Uncharacterized protein</fullName>
    </submittedName>
</protein>
<proteinExistence type="inferred from homology"/>
<dbReference type="SUPFAM" id="SSF56112">
    <property type="entry name" value="Protein kinase-like (PK-like)"/>
    <property type="match status" value="1"/>
</dbReference>